<dbReference type="Proteomes" id="UP001059480">
    <property type="component" value="Unassembled WGS sequence"/>
</dbReference>
<protein>
    <recommendedName>
        <fullName evidence="4">Type II secretion system protein</fullName>
    </recommendedName>
</protein>
<keyword evidence="1" id="KW-1133">Transmembrane helix</keyword>
<organism evidence="2 3">
    <name type="scientific">Granulicatella seriolae</name>
    <dbReference type="NCBI Taxonomy" id="2967226"/>
    <lineage>
        <taxon>Bacteria</taxon>
        <taxon>Bacillati</taxon>
        <taxon>Bacillota</taxon>
        <taxon>Bacilli</taxon>
        <taxon>Lactobacillales</taxon>
        <taxon>Carnobacteriaceae</taxon>
        <taxon>Granulicatella</taxon>
    </lineage>
</organism>
<dbReference type="RefSeq" id="WP_256944910.1">
    <property type="nucleotide sequence ID" value="NZ_JANHNZ010000003.1"/>
</dbReference>
<evidence type="ECO:0000256" key="1">
    <source>
        <dbReference type="SAM" id="Phobius"/>
    </source>
</evidence>
<feature type="transmembrane region" description="Helical" evidence="1">
    <location>
        <begin position="12"/>
        <end position="34"/>
    </location>
</feature>
<evidence type="ECO:0008006" key="4">
    <source>
        <dbReference type="Google" id="ProtNLM"/>
    </source>
</evidence>
<keyword evidence="1" id="KW-0812">Transmembrane</keyword>
<dbReference type="EMBL" id="JANHNZ010000003">
    <property type="protein sequence ID" value="MCQ9209801.1"/>
    <property type="molecule type" value="Genomic_DNA"/>
</dbReference>
<keyword evidence="3" id="KW-1185">Reference proteome</keyword>
<accession>A0ABT1WMP8</accession>
<proteinExistence type="predicted"/>
<sequence>MKSKGASLIEAVVAFSVVTMIIFILTSLLSSMIVSQERQICQLNAYSKDWMFLRKQVDSIQTYAHSQVEQEVKQVEATNKLETLVNSQSNVTSQSLLKSFQTIKGSASHACFEEVEAIELIHMEKETTGLHTN</sequence>
<evidence type="ECO:0000313" key="2">
    <source>
        <dbReference type="EMBL" id="MCQ9209801.1"/>
    </source>
</evidence>
<gene>
    <name evidence="2" type="ORF">NPA36_04480</name>
</gene>
<reference evidence="2" key="2">
    <citation type="journal article" date="2023" name="Curr. Microbiol.">
        <title>Granulicatella seriolae sp. nov., a Novel Facultative Anaerobe Isolated from Yellowtail Marine Fish.</title>
        <authorList>
            <person name="Lee M."/>
            <person name="Choi Y.J."/>
            <person name="Farooq A."/>
            <person name="Jeong J.B."/>
            <person name="Jung M.Y."/>
        </authorList>
    </citation>
    <scope>NUCLEOTIDE SEQUENCE</scope>
    <source>
        <strain evidence="2">S8</strain>
    </source>
</reference>
<reference evidence="2" key="1">
    <citation type="submission" date="2022-07" db="EMBL/GenBank/DDBJ databases">
        <authorList>
            <person name="Jung M.-Y."/>
            <person name="Lee M."/>
        </authorList>
    </citation>
    <scope>NUCLEOTIDE SEQUENCE</scope>
    <source>
        <strain evidence="2">S8</strain>
    </source>
</reference>
<name>A0ABT1WMP8_9LACT</name>
<evidence type="ECO:0000313" key="3">
    <source>
        <dbReference type="Proteomes" id="UP001059480"/>
    </source>
</evidence>
<reference evidence="2" key="3">
    <citation type="journal article" date="2023" name="Microbiol. Resour. Announc.">
        <title>Draft Genome Sequence of Granulicatella sp. Strain S8, Isolated from a Marine Fish, Seriola quinqueradiata.</title>
        <authorList>
            <person name="Lee M."/>
            <person name="Farooq A."/>
            <person name="Jeong J.B."/>
            <person name="Jung M.Y."/>
        </authorList>
    </citation>
    <scope>NUCLEOTIDE SEQUENCE</scope>
    <source>
        <strain evidence="2">S8</strain>
    </source>
</reference>
<keyword evidence="1" id="KW-0472">Membrane</keyword>
<comment type="caution">
    <text evidence="2">The sequence shown here is derived from an EMBL/GenBank/DDBJ whole genome shotgun (WGS) entry which is preliminary data.</text>
</comment>